<evidence type="ECO:0000313" key="3">
    <source>
        <dbReference type="Proteomes" id="UP001589788"/>
    </source>
</evidence>
<comment type="caution">
    <text evidence="2">The sequence shown here is derived from an EMBL/GenBank/DDBJ whole genome shotgun (WGS) entry which is preliminary data.</text>
</comment>
<gene>
    <name evidence="2" type="ORF">ACFFRE_01695</name>
</gene>
<dbReference type="Gene3D" id="2.160.20.10">
    <property type="entry name" value="Single-stranded right-handed beta-helix, Pectin lyase-like"/>
    <property type="match status" value="2"/>
</dbReference>
<dbReference type="SUPFAM" id="SSF51126">
    <property type="entry name" value="Pectin lyase-like"/>
    <property type="match status" value="1"/>
</dbReference>
<feature type="region of interest" description="Disordered" evidence="1">
    <location>
        <begin position="128"/>
        <end position="150"/>
    </location>
</feature>
<protein>
    <recommendedName>
        <fullName evidence="4">Right handed beta helix domain-containing protein</fullName>
    </recommendedName>
</protein>
<evidence type="ECO:0000256" key="1">
    <source>
        <dbReference type="SAM" id="MobiDB-lite"/>
    </source>
</evidence>
<evidence type="ECO:0000313" key="2">
    <source>
        <dbReference type="EMBL" id="MFC0080869.1"/>
    </source>
</evidence>
<keyword evidence="3" id="KW-1185">Reference proteome</keyword>
<dbReference type="InterPro" id="IPR012334">
    <property type="entry name" value="Pectin_lyas_fold"/>
</dbReference>
<dbReference type="RefSeq" id="WP_377787520.1">
    <property type="nucleotide sequence ID" value="NZ_JBHLYQ010000007.1"/>
</dbReference>
<name>A0ABV6BZK9_9ACTN</name>
<organism evidence="2 3">
    <name type="scientific">Aciditerrimonas ferrireducens</name>
    <dbReference type="NCBI Taxonomy" id="667306"/>
    <lineage>
        <taxon>Bacteria</taxon>
        <taxon>Bacillati</taxon>
        <taxon>Actinomycetota</taxon>
        <taxon>Acidimicrobiia</taxon>
        <taxon>Acidimicrobiales</taxon>
        <taxon>Acidimicrobiaceae</taxon>
        <taxon>Aciditerrimonas</taxon>
    </lineage>
</organism>
<accession>A0ABV6BZK9</accession>
<evidence type="ECO:0008006" key="4">
    <source>
        <dbReference type="Google" id="ProtNLM"/>
    </source>
</evidence>
<dbReference type="EMBL" id="JBHLYQ010000007">
    <property type="protein sequence ID" value="MFC0080869.1"/>
    <property type="molecule type" value="Genomic_DNA"/>
</dbReference>
<sequence length="551" mass="57400">MSKGGRSRQRGRAWRLGATLVGLIGLGGLLASCSSSSSAAASGHRVLLVGTFHGVQGQYRSIQAAVDAARPGDTILIGPGIYHPEDDLQHPPTARQAALGDFGAVLVRTPDITIRGMDRNTVIISGTKPDGADACPSAASEQQLGPRGKDGKPLGRNGIVVFQANDVTIENLTVCNFLDGAGSAGNGIWWDGGSETGTIGLHGYWGSYLTATTTYYGSPTTGPAYGIFANSAAGPASWDQLYASNFDDSGMYVGACQQVCDITIRHATMEWNALGYSGTNSGGAIVIEDSVFEHNQDGFDTNTQIYSDPPPPQNGDCPDGKTSPITHTRSCWVFMHNLVAHNNDANAPIAPGGYAAAGPVGTGMTVSGGRNDTVMDNTFEDNGAWGILFVPFPDHDKPFPGVTCKGSGGTEVSGLGCVYDPENDALLDNTFSHNGYWGNPTNSDYGRITLEAGQPQNCFRGNIAPDGSAPADLETIDAVCGRISTKPHLGGDLTAQVLCDTGFGSCPANAHYPKPSAADVVLHAVPKDLPTMPNPCQGLPTNAWCRAGKPI</sequence>
<dbReference type="PROSITE" id="PS51257">
    <property type="entry name" value="PROKAR_LIPOPROTEIN"/>
    <property type="match status" value="1"/>
</dbReference>
<dbReference type="Proteomes" id="UP001589788">
    <property type="component" value="Unassembled WGS sequence"/>
</dbReference>
<reference evidence="2 3" key="1">
    <citation type="submission" date="2024-09" db="EMBL/GenBank/DDBJ databases">
        <authorList>
            <person name="Sun Q."/>
            <person name="Mori K."/>
        </authorList>
    </citation>
    <scope>NUCLEOTIDE SEQUENCE [LARGE SCALE GENOMIC DNA]</scope>
    <source>
        <strain evidence="2 3">JCM 15389</strain>
    </source>
</reference>
<proteinExistence type="predicted"/>
<dbReference type="InterPro" id="IPR011050">
    <property type="entry name" value="Pectin_lyase_fold/virulence"/>
</dbReference>